<dbReference type="Gene3D" id="3.90.1410.10">
    <property type="entry name" value="set domain protein methyltransferase, domain 1"/>
    <property type="match status" value="1"/>
</dbReference>
<organism evidence="2 3">
    <name type="scientific">Apodospora peruviana</name>
    <dbReference type="NCBI Taxonomy" id="516989"/>
    <lineage>
        <taxon>Eukaryota</taxon>
        <taxon>Fungi</taxon>
        <taxon>Dikarya</taxon>
        <taxon>Ascomycota</taxon>
        <taxon>Pezizomycotina</taxon>
        <taxon>Sordariomycetes</taxon>
        <taxon>Sordariomycetidae</taxon>
        <taxon>Sordariales</taxon>
        <taxon>Lasiosphaeriaceae</taxon>
        <taxon>Apodospora</taxon>
    </lineage>
</organism>
<dbReference type="Proteomes" id="UP001283341">
    <property type="component" value="Unassembled WGS sequence"/>
</dbReference>
<dbReference type="InterPro" id="IPR050600">
    <property type="entry name" value="SETD3_SETD6_MTase"/>
</dbReference>
<keyword evidence="3" id="KW-1185">Reference proteome</keyword>
<dbReference type="PANTHER" id="PTHR13271">
    <property type="entry name" value="UNCHARACTERIZED PUTATIVE METHYLTRANSFERASE"/>
    <property type="match status" value="1"/>
</dbReference>
<dbReference type="Pfam" id="PF00856">
    <property type="entry name" value="SET"/>
    <property type="match status" value="1"/>
</dbReference>
<name>A0AAE0ITY8_9PEZI</name>
<dbReference type="InterPro" id="IPR046341">
    <property type="entry name" value="SET_dom_sf"/>
</dbReference>
<accession>A0AAE0ITY8</accession>
<comment type="caution">
    <text evidence="2">The sequence shown here is derived from an EMBL/GenBank/DDBJ whole genome shotgun (WGS) entry which is preliminary data.</text>
</comment>
<dbReference type="PROSITE" id="PS50280">
    <property type="entry name" value="SET"/>
    <property type="match status" value="1"/>
</dbReference>
<evidence type="ECO:0000313" key="3">
    <source>
        <dbReference type="Proteomes" id="UP001283341"/>
    </source>
</evidence>
<evidence type="ECO:0000313" key="2">
    <source>
        <dbReference type="EMBL" id="KAK3330925.1"/>
    </source>
</evidence>
<dbReference type="GO" id="GO:0016279">
    <property type="term" value="F:protein-lysine N-methyltransferase activity"/>
    <property type="evidence" value="ECO:0007669"/>
    <property type="project" value="InterPro"/>
</dbReference>
<protein>
    <recommendedName>
        <fullName evidence="1">SET domain-containing protein</fullName>
    </recommendedName>
</protein>
<dbReference type="CDD" id="cd19177">
    <property type="entry name" value="SET_SETD4"/>
    <property type="match status" value="1"/>
</dbReference>
<dbReference type="AlphaFoldDB" id="A0AAE0ITY8"/>
<feature type="domain" description="SET" evidence="1">
    <location>
        <begin position="19"/>
        <end position="227"/>
    </location>
</feature>
<dbReference type="SUPFAM" id="SSF82199">
    <property type="entry name" value="SET domain"/>
    <property type="match status" value="1"/>
</dbReference>
<gene>
    <name evidence="2" type="ORF">B0H66DRAFT_81304</name>
</gene>
<dbReference type="EMBL" id="JAUEDM010000001">
    <property type="protein sequence ID" value="KAK3330925.1"/>
    <property type="molecule type" value="Genomic_DNA"/>
</dbReference>
<proteinExistence type="predicted"/>
<reference evidence="2" key="2">
    <citation type="submission" date="2023-06" db="EMBL/GenBank/DDBJ databases">
        <authorList>
            <consortium name="Lawrence Berkeley National Laboratory"/>
            <person name="Haridas S."/>
            <person name="Hensen N."/>
            <person name="Bonometti L."/>
            <person name="Westerberg I."/>
            <person name="Brannstrom I.O."/>
            <person name="Guillou S."/>
            <person name="Cros-Aarteil S."/>
            <person name="Calhoun S."/>
            <person name="Kuo A."/>
            <person name="Mondo S."/>
            <person name="Pangilinan J."/>
            <person name="Riley R."/>
            <person name="Labutti K."/>
            <person name="Andreopoulos B."/>
            <person name="Lipzen A."/>
            <person name="Chen C."/>
            <person name="Yanf M."/>
            <person name="Daum C."/>
            <person name="Ng V."/>
            <person name="Clum A."/>
            <person name="Steindorff A."/>
            <person name="Ohm R."/>
            <person name="Martin F."/>
            <person name="Silar P."/>
            <person name="Natvig D."/>
            <person name="Lalanne C."/>
            <person name="Gautier V."/>
            <person name="Ament-Velasquez S.L."/>
            <person name="Kruys A."/>
            <person name="Hutchinson M.I."/>
            <person name="Powell A.J."/>
            <person name="Barry K."/>
            <person name="Miller A.N."/>
            <person name="Grigoriev I.V."/>
            <person name="Debuchy R."/>
            <person name="Gladieux P."/>
            <person name="Thoren M.H."/>
            <person name="Johannesson H."/>
        </authorList>
    </citation>
    <scope>NUCLEOTIDE SEQUENCE</scope>
    <source>
        <strain evidence="2">CBS 118394</strain>
    </source>
</reference>
<dbReference type="PANTHER" id="PTHR13271:SF137">
    <property type="entry name" value="SET DOMAIN-CONTAINING PROTEIN"/>
    <property type="match status" value="1"/>
</dbReference>
<dbReference type="InterPro" id="IPR001214">
    <property type="entry name" value="SET_dom"/>
</dbReference>
<evidence type="ECO:0000259" key="1">
    <source>
        <dbReference type="PROSITE" id="PS50280"/>
    </source>
</evidence>
<reference evidence="2" key="1">
    <citation type="journal article" date="2023" name="Mol. Phylogenet. Evol.">
        <title>Genome-scale phylogeny and comparative genomics of the fungal order Sordariales.</title>
        <authorList>
            <person name="Hensen N."/>
            <person name="Bonometti L."/>
            <person name="Westerberg I."/>
            <person name="Brannstrom I.O."/>
            <person name="Guillou S."/>
            <person name="Cros-Aarteil S."/>
            <person name="Calhoun S."/>
            <person name="Haridas S."/>
            <person name="Kuo A."/>
            <person name="Mondo S."/>
            <person name="Pangilinan J."/>
            <person name="Riley R."/>
            <person name="LaButti K."/>
            <person name="Andreopoulos B."/>
            <person name="Lipzen A."/>
            <person name="Chen C."/>
            <person name="Yan M."/>
            <person name="Daum C."/>
            <person name="Ng V."/>
            <person name="Clum A."/>
            <person name="Steindorff A."/>
            <person name="Ohm R.A."/>
            <person name="Martin F."/>
            <person name="Silar P."/>
            <person name="Natvig D.O."/>
            <person name="Lalanne C."/>
            <person name="Gautier V."/>
            <person name="Ament-Velasquez S.L."/>
            <person name="Kruys A."/>
            <person name="Hutchinson M.I."/>
            <person name="Powell A.J."/>
            <person name="Barry K."/>
            <person name="Miller A.N."/>
            <person name="Grigoriev I.V."/>
            <person name="Debuchy R."/>
            <person name="Gladieux P."/>
            <person name="Hiltunen Thoren M."/>
            <person name="Johannesson H."/>
        </authorList>
    </citation>
    <scope>NUCLEOTIDE SEQUENCE</scope>
    <source>
        <strain evidence="2">CBS 118394</strain>
    </source>
</reference>
<dbReference type="InterPro" id="IPR044429">
    <property type="entry name" value="SETD4_SET"/>
</dbReference>
<sequence>MEVYEDLLNWARGQDIELHGIEPRPLSGRGIGVVSTKSIKENEVLLRVPTSALRTAKTVCKKVSSKLPTGSRVHGLLAADIILNPSPKYKQWNAVMPSREDVWASLPLTWNRRLHELLPRSARERLRKQETKFERDWTAIKQAFPDSKISRNDYLYAWALVNTRTFYYELNGNSKLHKDDRLALQPVADLLNHHDSEGCKVDFESDDCTITSTRAYAPGDEVYICYGNHGNDFLLAEYGFVLPQNRWDEVCLDDAILPKLSARQKEQLDEVGFLGNYMLDSNGVCYRTQVALRLICLPLNEWRRFVDGEAGAGGGDAERQQQEEVDRKLVHLLRKYQDMIRNTVERIKDSEVGQPCQRDLLCLRWTQIQSLMEKTIEKLDV</sequence>